<keyword evidence="4" id="KW-1185">Reference proteome</keyword>
<evidence type="ECO:0008006" key="5">
    <source>
        <dbReference type="Google" id="ProtNLM"/>
    </source>
</evidence>
<protein>
    <recommendedName>
        <fullName evidence="5">Phytanoyl-CoA dioxygenase</fullName>
    </recommendedName>
</protein>
<dbReference type="InterPro" id="IPR008775">
    <property type="entry name" value="Phytyl_CoA_dOase-like"/>
</dbReference>
<sequence>MRTPLLSSAASSPNSAEPASPTFNLPLPHNLSRRSSPPETFALPASALSTLHSDGVVLLKGVFDDPWVSYLRQATALQADKPHFWSLAGTASKLYDYIQRNVWQTNNLFADFYYHSALGSVLAQLGETDEIRISTDLLMVNPNKGFKWHQDNQNGPITPEEGIRFWVTLDSTPKDYGAPVYLKGSHRNEVVPPESVFVDIDMPGLEEYKDQWQSFEVEPGDMLVWHPKTIHKIDGPADGIWTTNPDSVFVAEGPDGKPALRETYTTYMIPPFFDGPQDDLTRPQGHGPSVASEEKKLRDTDVFVYDDNFLDPHARHSMKAQGAADCSHWARQESFASHYFRPLKFHGDGVVRQHGNDQLKAQDKDAVGQQVIR</sequence>
<proteinExistence type="predicted"/>
<evidence type="ECO:0000313" key="3">
    <source>
        <dbReference type="EMBL" id="GMI32427.1"/>
    </source>
</evidence>
<gene>
    <name evidence="3" type="ORF">TeGR_g5974</name>
</gene>
<dbReference type="PANTHER" id="PTHR20883:SF49">
    <property type="entry name" value="PHYTANOYL-COA DIOXYGENASE"/>
    <property type="match status" value="1"/>
</dbReference>
<comment type="cofactor">
    <cofactor evidence="1">
        <name>Fe cation</name>
        <dbReference type="ChEBI" id="CHEBI:24875"/>
    </cofactor>
</comment>
<dbReference type="SUPFAM" id="SSF51197">
    <property type="entry name" value="Clavaminate synthase-like"/>
    <property type="match status" value="1"/>
</dbReference>
<dbReference type="PANTHER" id="PTHR20883">
    <property type="entry name" value="PHYTANOYL-COA DIOXYGENASE DOMAIN CONTAINING 1"/>
    <property type="match status" value="1"/>
</dbReference>
<comment type="caution">
    <text evidence="3">The sequence shown here is derived from an EMBL/GenBank/DDBJ whole genome shotgun (WGS) entry which is preliminary data.</text>
</comment>
<dbReference type="Gene3D" id="2.60.120.620">
    <property type="entry name" value="q2cbj1_9rhob like domain"/>
    <property type="match status" value="1"/>
</dbReference>
<name>A0ABQ6MU26_9STRA</name>
<evidence type="ECO:0000256" key="1">
    <source>
        <dbReference type="ARBA" id="ARBA00001962"/>
    </source>
</evidence>
<dbReference type="EMBL" id="BRYB01003195">
    <property type="protein sequence ID" value="GMI32427.1"/>
    <property type="molecule type" value="Genomic_DNA"/>
</dbReference>
<organism evidence="3 4">
    <name type="scientific">Tetraparma gracilis</name>
    <dbReference type="NCBI Taxonomy" id="2962635"/>
    <lineage>
        <taxon>Eukaryota</taxon>
        <taxon>Sar</taxon>
        <taxon>Stramenopiles</taxon>
        <taxon>Ochrophyta</taxon>
        <taxon>Bolidophyceae</taxon>
        <taxon>Parmales</taxon>
        <taxon>Triparmaceae</taxon>
        <taxon>Tetraparma</taxon>
    </lineage>
</organism>
<dbReference type="Proteomes" id="UP001165060">
    <property type="component" value="Unassembled WGS sequence"/>
</dbReference>
<dbReference type="Pfam" id="PF05721">
    <property type="entry name" value="PhyH"/>
    <property type="match status" value="1"/>
</dbReference>
<evidence type="ECO:0000256" key="2">
    <source>
        <dbReference type="SAM" id="MobiDB-lite"/>
    </source>
</evidence>
<reference evidence="3 4" key="1">
    <citation type="journal article" date="2023" name="Commun. Biol.">
        <title>Genome analysis of Parmales, the sister group of diatoms, reveals the evolutionary specialization of diatoms from phago-mixotrophs to photoautotrophs.</title>
        <authorList>
            <person name="Ban H."/>
            <person name="Sato S."/>
            <person name="Yoshikawa S."/>
            <person name="Yamada K."/>
            <person name="Nakamura Y."/>
            <person name="Ichinomiya M."/>
            <person name="Sato N."/>
            <person name="Blanc-Mathieu R."/>
            <person name="Endo H."/>
            <person name="Kuwata A."/>
            <person name="Ogata H."/>
        </authorList>
    </citation>
    <scope>NUCLEOTIDE SEQUENCE [LARGE SCALE GENOMIC DNA]</scope>
</reference>
<feature type="compositionally biased region" description="Low complexity" evidence="2">
    <location>
        <begin position="1"/>
        <end position="21"/>
    </location>
</feature>
<feature type="region of interest" description="Disordered" evidence="2">
    <location>
        <begin position="1"/>
        <end position="37"/>
    </location>
</feature>
<accession>A0ABQ6MU26</accession>
<evidence type="ECO:0000313" key="4">
    <source>
        <dbReference type="Proteomes" id="UP001165060"/>
    </source>
</evidence>